<keyword evidence="4" id="KW-0675">Receptor</keyword>
<dbReference type="SMART" id="SM00430">
    <property type="entry name" value="HOLI"/>
    <property type="match status" value="1"/>
</dbReference>
<dbReference type="OrthoDB" id="5866087at2759"/>
<reference evidence="6" key="1">
    <citation type="submission" date="2022-11" db="EMBL/GenBank/DDBJ databases">
        <authorList>
            <person name="Kikuchi T."/>
        </authorList>
    </citation>
    <scope>NUCLEOTIDE SEQUENCE</scope>
    <source>
        <strain evidence="6">PS1010</strain>
    </source>
</reference>
<dbReference type="InterPro" id="IPR035500">
    <property type="entry name" value="NHR-like_dom_sf"/>
</dbReference>
<keyword evidence="7" id="KW-1185">Reference proteome</keyword>
<dbReference type="Pfam" id="PF00104">
    <property type="entry name" value="Hormone_recep"/>
    <property type="match status" value="1"/>
</dbReference>
<feature type="domain" description="NR LBD" evidence="5">
    <location>
        <begin position="77"/>
        <end position="305"/>
    </location>
</feature>
<accession>A0A9P1IYX3</accession>
<protein>
    <recommendedName>
        <fullName evidence="5">NR LBD domain-containing protein</fullName>
    </recommendedName>
</protein>
<evidence type="ECO:0000256" key="4">
    <source>
        <dbReference type="ARBA" id="ARBA00023170"/>
    </source>
</evidence>
<name>A0A9P1IYX3_9PELO</name>
<proteinExistence type="inferred from homology"/>
<evidence type="ECO:0000313" key="7">
    <source>
        <dbReference type="Proteomes" id="UP001152747"/>
    </source>
</evidence>
<keyword evidence="3" id="KW-0804">Transcription</keyword>
<dbReference type="Proteomes" id="UP001152747">
    <property type="component" value="Unassembled WGS sequence"/>
</dbReference>
<dbReference type="EMBL" id="CANHGI010000006">
    <property type="protein sequence ID" value="CAI5454939.1"/>
    <property type="molecule type" value="Genomic_DNA"/>
</dbReference>
<comment type="similarity">
    <text evidence="1">Belongs to the nuclear hormone receptor family.</text>
</comment>
<dbReference type="Gene3D" id="1.10.565.10">
    <property type="entry name" value="Retinoid X Receptor"/>
    <property type="match status" value="1"/>
</dbReference>
<dbReference type="PROSITE" id="PS51843">
    <property type="entry name" value="NR_LBD"/>
    <property type="match status" value="1"/>
</dbReference>
<comment type="caution">
    <text evidence="6">The sequence shown here is derived from an EMBL/GenBank/DDBJ whole genome shotgun (WGS) entry which is preliminary data.</text>
</comment>
<dbReference type="AlphaFoldDB" id="A0A9P1IYX3"/>
<sequence>MYSKHESIEHITILENAVDIDSMKAIEAALSHLHISTYNPVFPPSLDEMLSQPIFLNTYKNYKIVCSWPRPEFELIQEQKLLRTFRSSFNDEPKNKHFPDTIHTKDWLTIDAILGVQYLMTLPFFNNLSHMDRIIFGRNSTVRVMCFTVFYKNYEKGNCFIEQPDGLKLNIPEHNQLFMNTKLDKLYVKKFDTNSNNQSLVPFFENLISEEEYLLMKAIIACDPAATNNLSENGRKLIAAQRNKYINILYTLCLNKEGKINGSLRMGNLIRFSRLMEIQQKQLKEFILLSRMYQDETAFGVIRTP</sequence>
<organism evidence="6 7">
    <name type="scientific">Caenorhabditis angaria</name>
    <dbReference type="NCBI Taxonomy" id="860376"/>
    <lineage>
        <taxon>Eukaryota</taxon>
        <taxon>Metazoa</taxon>
        <taxon>Ecdysozoa</taxon>
        <taxon>Nematoda</taxon>
        <taxon>Chromadorea</taxon>
        <taxon>Rhabditida</taxon>
        <taxon>Rhabditina</taxon>
        <taxon>Rhabditomorpha</taxon>
        <taxon>Rhabditoidea</taxon>
        <taxon>Rhabditidae</taxon>
        <taxon>Peloderinae</taxon>
        <taxon>Caenorhabditis</taxon>
    </lineage>
</organism>
<evidence type="ECO:0000256" key="2">
    <source>
        <dbReference type="ARBA" id="ARBA00023015"/>
    </source>
</evidence>
<dbReference type="PANTHER" id="PTHR45886:SF14">
    <property type="entry name" value="NUCLEAR HORMONE RECEPTOR FAMILY-RELATED"/>
    <property type="match status" value="1"/>
</dbReference>
<dbReference type="PANTHER" id="PTHR45886">
    <property type="entry name" value="NUCLEAR HORMONE RECEPTOR FAMILY-RELATED-RELATED"/>
    <property type="match status" value="1"/>
</dbReference>
<gene>
    <name evidence="6" type="ORF">CAMP_LOCUS17576</name>
</gene>
<evidence type="ECO:0000259" key="5">
    <source>
        <dbReference type="PROSITE" id="PS51843"/>
    </source>
</evidence>
<evidence type="ECO:0000313" key="6">
    <source>
        <dbReference type="EMBL" id="CAI5454939.1"/>
    </source>
</evidence>
<evidence type="ECO:0000256" key="1">
    <source>
        <dbReference type="ARBA" id="ARBA00005993"/>
    </source>
</evidence>
<evidence type="ECO:0000256" key="3">
    <source>
        <dbReference type="ARBA" id="ARBA00023163"/>
    </source>
</evidence>
<dbReference type="SUPFAM" id="SSF48508">
    <property type="entry name" value="Nuclear receptor ligand-binding domain"/>
    <property type="match status" value="1"/>
</dbReference>
<keyword evidence="2" id="KW-0805">Transcription regulation</keyword>
<dbReference type="InterPro" id="IPR000536">
    <property type="entry name" value="Nucl_hrmn_rcpt_lig-bd"/>
</dbReference>